<proteinExistence type="inferred from homology"/>
<evidence type="ECO:0000256" key="5">
    <source>
        <dbReference type="ARBA" id="ARBA00023136"/>
    </source>
</evidence>
<keyword evidence="4 7" id="KW-1133">Transmembrane helix</keyword>
<dbReference type="STRING" id="42251.A0A2T6ZWV5"/>
<dbReference type="AlphaFoldDB" id="A0A2T6ZWV5"/>
<dbReference type="PANTHER" id="PTHR19139:SF199">
    <property type="entry name" value="MIP17260P"/>
    <property type="match status" value="1"/>
</dbReference>
<comment type="caution">
    <text evidence="8">The sequence shown here is derived from an EMBL/GenBank/DDBJ whole genome shotgun (WGS) entry which is preliminary data.</text>
</comment>
<dbReference type="GO" id="GO:0015250">
    <property type="term" value="F:water channel activity"/>
    <property type="evidence" value="ECO:0007669"/>
    <property type="project" value="TreeGrafter"/>
</dbReference>
<dbReference type="InterPro" id="IPR000425">
    <property type="entry name" value="MIP"/>
</dbReference>
<feature type="transmembrane region" description="Helical" evidence="7">
    <location>
        <begin position="40"/>
        <end position="59"/>
    </location>
</feature>
<organism evidence="8 9">
    <name type="scientific">Tuber borchii</name>
    <name type="common">White truffle</name>
    <dbReference type="NCBI Taxonomy" id="42251"/>
    <lineage>
        <taxon>Eukaryota</taxon>
        <taxon>Fungi</taxon>
        <taxon>Dikarya</taxon>
        <taxon>Ascomycota</taxon>
        <taxon>Pezizomycotina</taxon>
        <taxon>Pezizomycetes</taxon>
        <taxon>Pezizales</taxon>
        <taxon>Tuberaceae</taxon>
        <taxon>Tuber</taxon>
    </lineage>
</organism>
<protein>
    <submittedName>
        <fullName evidence="8">Aquaporin-like protein</fullName>
    </submittedName>
</protein>
<dbReference type="GO" id="GO:0005886">
    <property type="term" value="C:plasma membrane"/>
    <property type="evidence" value="ECO:0007669"/>
    <property type="project" value="TreeGrafter"/>
</dbReference>
<reference evidence="8 9" key="1">
    <citation type="submission" date="2017-04" db="EMBL/GenBank/DDBJ databases">
        <title>Draft genome sequence of Tuber borchii Vittad., a whitish edible truffle.</title>
        <authorList>
            <consortium name="DOE Joint Genome Institute"/>
            <person name="Murat C."/>
            <person name="Kuo A."/>
            <person name="Barry K.W."/>
            <person name="Clum A."/>
            <person name="Dockter R.B."/>
            <person name="Fauchery L."/>
            <person name="Iotti M."/>
            <person name="Kohler A."/>
            <person name="Labutti K."/>
            <person name="Lindquist E.A."/>
            <person name="Lipzen A."/>
            <person name="Ohm R.A."/>
            <person name="Wang M."/>
            <person name="Grigoriev I.V."/>
            <person name="Zambonelli A."/>
            <person name="Martin F.M."/>
        </authorList>
    </citation>
    <scope>NUCLEOTIDE SEQUENCE [LARGE SCALE GENOMIC DNA]</scope>
    <source>
        <strain evidence="8 9">Tbo3840</strain>
    </source>
</reference>
<evidence type="ECO:0000256" key="2">
    <source>
        <dbReference type="ARBA" id="ARBA00006175"/>
    </source>
</evidence>
<evidence type="ECO:0000256" key="4">
    <source>
        <dbReference type="ARBA" id="ARBA00022989"/>
    </source>
</evidence>
<dbReference type="InterPro" id="IPR023271">
    <property type="entry name" value="Aquaporin-like"/>
</dbReference>
<keyword evidence="6" id="KW-0813">Transport</keyword>
<keyword evidence="3 6" id="KW-0812">Transmembrane</keyword>
<evidence type="ECO:0000313" key="9">
    <source>
        <dbReference type="Proteomes" id="UP000244722"/>
    </source>
</evidence>
<dbReference type="Gene3D" id="1.20.1080.10">
    <property type="entry name" value="Glycerol uptake facilitator protein"/>
    <property type="match status" value="1"/>
</dbReference>
<evidence type="ECO:0000256" key="7">
    <source>
        <dbReference type="SAM" id="Phobius"/>
    </source>
</evidence>
<name>A0A2T6ZWV5_TUBBO</name>
<sequence length="315" mass="33232">MSEKINTITSTTPIEGVDSRNASLNVGSQAPLKQNTLKNYVLLMFGEFLGTFLFLSLAFGGTQAVKINHASNSSSFPKDPTRVVPTPELLLYESLSAGFSLTVNVWAFYRVTGAFFNPAITLGCVLIGGVPPLKGALIGSAQLLGGIAAAGLVEGLTPGKLAVGTSLAPDVSVVQGLFIEDMVFLTKSLHAGKEAYIVSGHQLAVEKHRATFIAPLGIGLCFFTILLFGNYFTGASLNPARSLGPAVITRDFPGYHWIYWVGPCLGAALGAAVYKILLLANYHTVNPGQDDDGLSIVRYEISHRGAASGLADENV</sequence>
<dbReference type="InterPro" id="IPR034294">
    <property type="entry name" value="Aquaporin_transptr"/>
</dbReference>
<evidence type="ECO:0000313" key="8">
    <source>
        <dbReference type="EMBL" id="PUU79959.1"/>
    </source>
</evidence>
<gene>
    <name evidence="8" type="ORF">B9Z19DRAFT_1124382</name>
</gene>
<dbReference type="Proteomes" id="UP000244722">
    <property type="component" value="Unassembled WGS sequence"/>
</dbReference>
<evidence type="ECO:0000256" key="6">
    <source>
        <dbReference type="RuleBase" id="RU000477"/>
    </source>
</evidence>
<evidence type="ECO:0000256" key="3">
    <source>
        <dbReference type="ARBA" id="ARBA00022692"/>
    </source>
</evidence>
<feature type="transmembrane region" description="Helical" evidence="7">
    <location>
        <begin position="212"/>
        <end position="237"/>
    </location>
</feature>
<feature type="transmembrane region" description="Helical" evidence="7">
    <location>
        <begin position="257"/>
        <end position="277"/>
    </location>
</feature>
<evidence type="ECO:0000256" key="1">
    <source>
        <dbReference type="ARBA" id="ARBA00004141"/>
    </source>
</evidence>
<dbReference type="SUPFAM" id="SSF81338">
    <property type="entry name" value="Aquaporin-like"/>
    <property type="match status" value="1"/>
</dbReference>
<keyword evidence="9" id="KW-1185">Reference proteome</keyword>
<accession>A0A2T6ZWV5</accession>
<comment type="similarity">
    <text evidence="2 6">Belongs to the MIP/aquaporin (TC 1.A.8) family.</text>
</comment>
<keyword evidence="5 7" id="KW-0472">Membrane</keyword>
<dbReference type="OrthoDB" id="3222at2759"/>
<dbReference type="EMBL" id="NESQ01000077">
    <property type="protein sequence ID" value="PUU79959.1"/>
    <property type="molecule type" value="Genomic_DNA"/>
</dbReference>
<dbReference type="PANTHER" id="PTHR19139">
    <property type="entry name" value="AQUAPORIN TRANSPORTER"/>
    <property type="match status" value="1"/>
</dbReference>
<dbReference type="PRINTS" id="PR00783">
    <property type="entry name" value="MINTRINSICP"/>
</dbReference>
<comment type="subcellular location">
    <subcellularLocation>
        <location evidence="1">Membrane</location>
        <topology evidence="1">Multi-pass membrane protein</topology>
    </subcellularLocation>
</comment>
<dbReference type="Pfam" id="PF00230">
    <property type="entry name" value="MIP"/>
    <property type="match status" value="1"/>
</dbReference>